<dbReference type="EMBL" id="CP028136">
    <property type="protein sequence ID" value="AVR44772.1"/>
    <property type="molecule type" value="Genomic_DNA"/>
</dbReference>
<proteinExistence type="predicted"/>
<dbReference type="Proteomes" id="UP000241507">
    <property type="component" value="Chromosome"/>
</dbReference>
<reference evidence="2" key="1">
    <citation type="submission" date="2018-03" db="EMBL/GenBank/DDBJ databases">
        <title>Gramella fulva sp. nov., isolated from a dry surface of tidal flat.</title>
        <authorList>
            <person name="Hwang S.H."/>
            <person name="Hwang W.M."/>
            <person name="Kang K."/>
            <person name="Ahn T.-Y."/>
        </authorList>
    </citation>
    <scope>NUCLEOTIDE SEQUENCE [LARGE SCALE GENOMIC DNA]</scope>
    <source>
        <strain evidence="2">SH35</strain>
    </source>
</reference>
<accession>A0A2R3Z3H4</accession>
<dbReference type="RefSeq" id="WP_107011550.1">
    <property type="nucleotide sequence ID" value="NZ_CP028136.1"/>
</dbReference>
<protein>
    <submittedName>
        <fullName evidence="1">BREX-1 system phosphatase PglZ type A</fullName>
    </submittedName>
</protein>
<dbReference type="Pfam" id="PF08665">
    <property type="entry name" value="PglZ"/>
    <property type="match status" value="1"/>
</dbReference>
<evidence type="ECO:0000313" key="1">
    <source>
        <dbReference type="EMBL" id="AVR44772.1"/>
    </source>
</evidence>
<dbReference type="AlphaFoldDB" id="A0A2R3Z3H4"/>
<organism evidence="1 2">
    <name type="scientific">Christiangramia fulva</name>
    <dbReference type="NCBI Taxonomy" id="2126553"/>
    <lineage>
        <taxon>Bacteria</taxon>
        <taxon>Pseudomonadati</taxon>
        <taxon>Bacteroidota</taxon>
        <taxon>Flavobacteriia</taxon>
        <taxon>Flavobacteriales</taxon>
        <taxon>Flavobacteriaceae</taxon>
        <taxon>Christiangramia</taxon>
    </lineage>
</organism>
<dbReference type="NCBIfam" id="TIGR02687">
    <property type="entry name" value="BREX-1 system phosphatase PglZ type A"/>
    <property type="match status" value="1"/>
</dbReference>
<dbReference type="OrthoDB" id="9769734at2"/>
<name>A0A2R3Z3H4_9FLAO</name>
<dbReference type="KEGG" id="grs:C7S20_05545"/>
<sequence>MEKIKEALQTRFHDHRVIFWYDGKKEFSEIFERLDIVQVEKLEVSGNEFEVKYKVLKEANSSKFLLYLPFEKPNNEDNWLLDLELANHIFHTDQEAMFLQELGLDYFLKELIAEHIEFFKSRERKQKLKVLITKDDEQHEIRCKMLSVLFNTDTTNLDQFVQAYASQVINKSKDFDKLLNRFNMNNFFWSEIGKIYNYHSDNPSIYDFLLDLFQHNFVLGEKQNLNIESRLILSTWKNTIPYRDYFGEISERIAVDIQVEEKLNSAQLDEIISDDIFKLTDQRIIHELVSQLIAENLNYEKVAAYIKRRENKFWYPKYSEFYNTIESGAQLIDLVKKYKTHQFSSFENGIKEYTTKFYQVDYAYRKFIRNYRLSKNNNVLHELAEKVERIYNNSWLLPFNDNWQKIIDGIEVWPTNRLYSQQGFFKTHVKPLLDKNQKLFVIISDALRFECGVELHEMIVSENRFESNLEFMLSSLPSYTQLGMASLLPHSSLKVKEGGDSLLVDEMPASGLKGRSKILQSNSGVRATAILAEDLMKMKTKSGGEGREFVKNHDLIYIYHNRIDKTGDDKTSEGKVFEAVADELIYIKDILRKISGLNGTNVFITADHGFIYQNQNLDESDFSLSEYEGDLWKENRRFVIGQNLTGDKNTKKFTTSELNLNNDGLEVLIPKSINRLRIKGAGSRFIHGGASPQEVIVPLLKTAVRKRTDTVSQVNIDIIKSTDRITTNILPVSFIQQELVGEKILSRQIRAGLYAEDGEILSDQFTFNFDIEEGSERQREVKYQFHLSKKASGKYKNQRIRLILEEPLEGTNKWKKYKDFYYTLNITFSSDFD</sequence>
<evidence type="ECO:0000313" key="2">
    <source>
        <dbReference type="Proteomes" id="UP000241507"/>
    </source>
</evidence>
<keyword evidence="2" id="KW-1185">Reference proteome</keyword>
<dbReference type="InterPro" id="IPR014060">
    <property type="entry name" value="PglZ"/>
</dbReference>
<gene>
    <name evidence="1" type="primary">pglZ</name>
    <name evidence="1" type="ORF">C7S20_05545</name>
</gene>